<evidence type="ECO:0000313" key="3">
    <source>
        <dbReference type="Proteomes" id="UP000288805"/>
    </source>
</evidence>
<organism evidence="2 3">
    <name type="scientific">Vitis vinifera</name>
    <name type="common">Grape</name>
    <dbReference type="NCBI Taxonomy" id="29760"/>
    <lineage>
        <taxon>Eukaryota</taxon>
        <taxon>Viridiplantae</taxon>
        <taxon>Streptophyta</taxon>
        <taxon>Embryophyta</taxon>
        <taxon>Tracheophyta</taxon>
        <taxon>Spermatophyta</taxon>
        <taxon>Magnoliopsida</taxon>
        <taxon>eudicotyledons</taxon>
        <taxon>Gunneridae</taxon>
        <taxon>Pentapetalae</taxon>
        <taxon>rosids</taxon>
        <taxon>Vitales</taxon>
        <taxon>Vitaceae</taxon>
        <taxon>Viteae</taxon>
        <taxon>Vitis</taxon>
    </lineage>
</organism>
<dbReference type="AlphaFoldDB" id="A0A438D1K5"/>
<sequence length="191" mass="21733">MQFWGFDDMEDIGLFKQGWKWVQSKSNNYSAVKTAAGGFRDKIGKFMERHWPMVCSGCTKFWRLVLLVLRKWKDSTVRGFRSIIELGSAALLIIMWSCFLSLTSMTCLVYVLLSMNIREQCRVSFGFATEPLRVGSILFQGAAGTAIQYLGYTPGLFIVGLFAILILWMYANFWITGTLFVVGGMKWLSPK</sequence>
<evidence type="ECO:0000256" key="1">
    <source>
        <dbReference type="SAM" id="Phobius"/>
    </source>
</evidence>
<keyword evidence="1" id="KW-0812">Transmembrane</keyword>
<dbReference type="EMBL" id="QGNW01001847">
    <property type="protein sequence ID" value="RVW29349.1"/>
    <property type="molecule type" value="Genomic_DNA"/>
</dbReference>
<dbReference type="PANTHER" id="PTHR45270:SF1">
    <property type="entry name" value="CHAPERONE DNAJ-DOMAIN SUPERFAMILY PROTEIN"/>
    <property type="match status" value="1"/>
</dbReference>
<evidence type="ECO:0000313" key="2">
    <source>
        <dbReference type="EMBL" id="RVW29349.1"/>
    </source>
</evidence>
<proteinExistence type="predicted"/>
<name>A0A438D1K5_VITVI</name>
<feature type="transmembrane region" description="Helical" evidence="1">
    <location>
        <begin position="157"/>
        <end position="182"/>
    </location>
</feature>
<protein>
    <submittedName>
        <fullName evidence="2">Uncharacterized protein</fullName>
    </submittedName>
</protein>
<dbReference type="PANTHER" id="PTHR45270">
    <property type="entry name" value="OS03G0832900 PROTEIN"/>
    <property type="match status" value="1"/>
</dbReference>
<comment type="caution">
    <text evidence="2">The sequence shown here is derived from an EMBL/GenBank/DDBJ whole genome shotgun (WGS) entry which is preliminary data.</text>
</comment>
<gene>
    <name evidence="2" type="ORF">CK203_115372</name>
</gene>
<keyword evidence="1" id="KW-0472">Membrane</keyword>
<keyword evidence="1" id="KW-1133">Transmembrane helix</keyword>
<reference evidence="2 3" key="1">
    <citation type="journal article" date="2018" name="PLoS Genet.">
        <title>Population sequencing reveals clonal diversity and ancestral inbreeding in the grapevine cultivar Chardonnay.</title>
        <authorList>
            <person name="Roach M.J."/>
            <person name="Johnson D.L."/>
            <person name="Bohlmann J."/>
            <person name="van Vuuren H.J."/>
            <person name="Jones S.J."/>
            <person name="Pretorius I.S."/>
            <person name="Schmidt S.A."/>
            <person name="Borneman A.R."/>
        </authorList>
    </citation>
    <scope>NUCLEOTIDE SEQUENCE [LARGE SCALE GENOMIC DNA]</scope>
    <source>
        <strain evidence="3">cv. Chardonnay</strain>
        <tissue evidence="2">Leaf</tissue>
    </source>
</reference>
<accession>A0A438D1K5</accession>
<dbReference type="Proteomes" id="UP000288805">
    <property type="component" value="Unassembled WGS sequence"/>
</dbReference>
<feature type="transmembrane region" description="Helical" evidence="1">
    <location>
        <begin position="89"/>
        <end position="113"/>
    </location>
</feature>